<sequence length="82" mass="9735">MEAFEVFTLIVAVMFILGAVFYRDEDKDEALCEEEKKALKKTDYFLSFFFQEYSSLLPAFLVKFFFFSIGISLMIFVFFDFL</sequence>
<feature type="transmembrane region" description="Helical" evidence="1">
    <location>
        <begin position="56"/>
        <end position="79"/>
    </location>
</feature>
<dbReference type="Proteomes" id="UP000661691">
    <property type="component" value="Unassembled WGS sequence"/>
</dbReference>
<keyword evidence="3" id="KW-1185">Reference proteome</keyword>
<comment type="caution">
    <text evidence="2">The sequence shown here is derived from an EMBL/GenBank/DDBJ whole genome shotgun (WGS) entry which is preliminary data.</text>
</comment>
<gene>
    <name evidence="2" type="ORF">IC620_03120</name>
</gene>
<name>A0A926NA16_9BACL</name>
<dbReference type="AlphaFoldDB" id="A0A926NA16"/>
<keyword evidence="1" id="KW-0472">Membrane</keyword>
<organism evidence="2 3">
    <name type="scientific">Polycladospora coralii</name>
    <dbReference type="NCBI Taxonomy" id="2771432"/>
    <lineage>
        <taxon>Bacteria</taxon>
        <taxon>Bacillati</taxon>
        <taxon>Bacillota</taxon>
        <taxon>Bacilli</taxon>
        <taxon>Bacillales</taxon>
        <taxon>Thermoactinomycetaceae</taxon>
        <taxon>Polycladospora</taxon>
    </lineage>
</organism>
<dbReference type="EMBL" id="JACXAH010000003">
    <property type="protein sequence ID" value="MBD1371345.1"/>
    <property type="molecule type" value="Genomic_DNA"/>
</dbReference>
<reference evidence="2" key="1">
    <citation type="submission" date="2020-09" db="EMBL/GenBank/DDBJ databases">
        <title>A novel bacterium of genus Hazenella, isolated from South China Sea.</title>
        <authorList>
            <person name="Huang H."/>
            <person name="Mo K."/>
            <person name="Hu Y."/>
        </authorList>
    </citation>
    <scope>NUCLEOTIDE SEQUENCE</scope>
    <source>
        <strain evidence="2">IB182357</strain>
    </source>
</reference>
<proteinExistence type="predicted"/>
<keyword evidence="1" id="KW-0812">Transmembrane</keyword>
<evidence type="ECO:0000313" key="3">
    <source>
        <dbReference type="Proteomes" id="UP000661691"/>
    </source>
</evidence>
<dbReference type="RefSeq" id="WP_191140051.1">
    <property type="nucleotide sequence ID" value="NZ_JACXAG020000002.1"/>
</dbReference>
<evidence type="ECO:0000313" key="2">
    <source>
        <dbReference type="EMBL" id="MBD1371345.1"/>
    </source>
</evidence>
<accession>A0A926NA16</accession>
<feature type="transmembrane region" description="Helical" evidence="1">
    <location>
        <begin position="6"/>
        <end position="22"/>
    </location>
</feature>
<evidence type="ECO:0000256" key="1">
    <source>
        <dbReference type="SAM" id="Phobius"/>
    </source>
</evidence>
<protein>
    <submittedName>
        <fullName evidence="2">Uncharacterized protein</fullName>
    </submittedName>
</protein>
<keyword evidence="1" id="KW-1133">Transmembrane helix</keyword>